<proteinExistence type="predicted"/>
<evidence type="ECO:0000313" key="1">
    <source>
        <dbReference type="EMBL" id="XCN72533.1"/>
    </source>
</evidence>
<dbReference type="AlphaFoldDB" id="A0AAU8LU43"/>
<protein>
    <submittedName>
        <fullName evidence="1">Uncharacterized protein</fullName>
    </submittedName>
</protein>
<reference evidence="1" key="2">
    <citation type="submission" date="2024-06" db="EMBL/GenBank/DDBJ databases">
        <authorList>
            <person name="Plum-Jensen L.E."/>
            <person name="Schramm A."/>
            <person name="Marshall I.P.G."/>
        </authorList>
    </citation>
    <scope>NUCLEOTIDE SEQUENCE</scope>
    <source>
        <strain evidence="1">Rat1</strain>
    </source>
</reference>
<organism evidence="1">
    <name type="scientific">Candidatus Electrothrix aestuarii</name>
    <dbReference type="NCBI Taxonomy" id="3062594"/>
    <lineage>
        <taxon>Bacteria</taxon>
        <taxon>Pseudomonadati</taxon>
        <taxon>Thermodesulfobacteriota</taxon>
        <taxon>Desulfobulbia</taxon>
        <taxon>Desulfobulbales</taxon>
        <taxon>Desulfobulbaceae</taxon>
        <taxon>Candidatus Electrothrix</taxon>
    </lineage>
</organism>
<dbReference type="EMBL" id="CP159373">
    <property type="protein sequence ID" value="XCN72533.1"/>
    <property type="molecule type" value="Genomic_DNA"/>
</dbReference>
<reference evidence="1" key="1">
    <citation type="journal article" date="2024" name="Syst. Appl. Microbiol.">
        <title>First single-strain enrichments of Electrothrix cable bacteria, description of E. aestuarii sp. nov. and E. rattekaaiensis sp. nov., and proposal of a cable bacteria taxonomy following the rules of the SeqCode.</title>
        <authorList>
            <person name="Plum-Jensen L.E."/>
            <person name="Schramm A."/>
            <person name="Marshall I.P.G."/>
        </authorList>
    </citation>
    <scope>NUCLEOTIDE SEQUENCE</scope>
    <source>
        <strain evidence="1">Rat1</strain>
    </source>
</reference>
<name>A0AAU8LU43_9BACT</name>
<gene>
    <name evidence="1" type="ORF">Q3M24_19925</name>
</gene>
<sequence>MLYTKTVQMSNGIAVPRTTFFATIEDIKKAAKEGRVVKADKSGNNLKVVSGTKVSRRTFHSS</sequence>
<dbReference type="KEGG" id="eaj:Q3M24_19925"/>
<accession>A0AAU8LU43</accession>